<gene>
    <name evidence="2" type="ORF">C481_20441</name>
</gene>
<keyword evidence="1" id="KW-0472">Membrane</keyword>
<evidence type="ECO:0000313" key="3">
    <source>
        <dbReference type="Proteomes" id="UP000011554"/>
    </source>
</evidence>
<feature type="transmembrane region" description="Helical" evidence="1">
    <location>
        <begin position="39"/>
        <end position="61"/>
    </location>
</feature>
<feature type="transmembrane region" description="Helical" evidence="1">
    <location>
        <begin position="73"/>
        <end position="93"/>
    </location>
</feature>
<sequence length="97" mass="10871">MNQLVCRWADCANFAVLFVAGRQQSVMGIQSYFESDLRFYYAVGGFVILVFISGIAVSAILELAVIDQRLIPLIIGFFLFMFVYFISVSVQALEPDS</sequence>
<organism evidence="2 3">
    <name type="scientific">Natrialba asiatica (strain ATCC 700177 / DSM 12278 / JCM 9576 / FERM P-10747 / NBRC 102637 / 172P1)</name>
    <dbReference type="NCBI Taxonomy" id="29540"/>
    <lineage>
        <taxon>Archaea</taxon>
        <taxon>Methanobacteriati</taxon>
        <taxon>Methanobacteriota</taxon>
        <taxon>Stenosarchaea group</taxon>
        <taxon>Halobacteria</taxon>
        <taxon>Halobacteriales</taxon>
        <taxon>Natrialbaceae</taxon>
        <taxon>Natrialba</taxon>
    </lineage>
</organism>
<comment type="caution">
    <text evidence="2">The sequence shown here is derived from an EMBL/GenBank/DDBJ whole genome shotgun (WGS) entry which is preliminary data.</text>
</comment>
<proteinExistence type="predicted"/>
<evidence type="ECO:0000313" key="2">
    <source>
        <dbReference type="EMBL" id="ELY97456.1"/>
    </source>
</evidence>
<dbReference type="AlphaFoldDB" id="M0AGG0"/>
<reference evidence="2 3" key="1">
    <citation type="journal article" date="2014" name="PLoS Genet.">
        <title>Phylogenetically driven sequencing of extremely halophilic archaea reveals strategies for static and dynamic osmo-response.</title>
        <authorList>
            <person name="Becker E.A."/>
            <person name="Seitzer P.M."/>
            <person name="Tritt A."/>
            <person name="Larsen D."/>
            <person name="Krusor M."/>
            <person name="Yao A.I."/>
            <person name="Wu D."/>
            <person name="Madern D."/>
            <person name="Eisen J.A."/>
            <person name="Darling A.E."/>
            <person name="Facciotti M.T."/>
        </authorList>
    </citation>
    <scope>NUCLEOTIDE SEQUENCE [LARGE SCALE GENOMIC DNA]</scope>
    <source>
        <strain evidence="2 3">DSM 12278</strain>
    </source>
</reference>
<accession>M0AGG0</accession>
<dbReference type="Proteomes" id="UP000011554">
    <property type="component" value="Unassembled WGS sequence"/>
</dbReference>
<name>M0AGG0_NATA1</name>
<dbReference type="EMBL" id="AOIO01000041">
    <property type="protein sequence ID" value="ELY97456.1"/>
    <property type="molecule type" value="Genomic_DNA"/>
</dbReference>
<protein>
    <submittedName>
        <fullName evidence="2">Uncharacterized protein</fullName>
    </submittedName>
</protein>
<evidence type="ECO:0000256" key="1">
    <source>
        <dbReference type="SAM" id="Phobius"/>
    </source>
</evidence>
<dbReference type="eggNOG" id="arCOG11070">
    <property type="taxonomic scope" value="Archaea"/>
</dbReference>
<dbReference type="PATRIC" id="fig|29540.5.peg.4150"/>
<keyword evidence="1" id="KW-1133">Transmembrane helix</keyword>
<keyword evidence="3" id="KW-1185">Reference proteome</keyword>
<keyword evidence="1" id="KW-0812">Transmembrane</keyword>